<dbReference type="PANTHER" id="PTHR16036">
    <property type="entry name" value="ANKYRIN REPEAT AND ZINC FINGER DOMAIN-CONTAINING PROTEIN 1"/>
    <property type="match status" value="1"/>
</dbReference>
<evidence type="ECO:0000313" key="2">
    <source>
        <dbReference type="Proteomes" id="UP001497525"/>
    </source>
</evidence>
<name>A0AAV2SWB7_CALDB</name>
<protein>
    <submittedName>
        <fullName evidence="1">Uncharacterized protein</fullName>
    </submittedName>
</protein>
<gene>
    <name evidence="1" type="ORF">CDAUBV1_LOCUS360</name>
</gene>
<organism evidence="1 2">
    <name type="scientific">Calicophoron daubneyi</name>
    <name type="common">Rumen fluke</name>
    <name type="synonym">Paramphistomum daubneyi</name>
    <dbReference type="NCBI Taxonomy" id="300641"/>
    <lineage>
        <taxon>Eukaryota</taxon>
        <taxon>Metazoa</taxon>
        <taxon>Spiralia</taxon>
        <taxon>Lophotrochozoa</taxon>
        <taxon>Platyhelminthes</taxon>
        <taxon>Trematoda</taxon>
        <taxon>Digenea</taxon>
        <taxon>Plagiorchiida</taxon>
        <taxon>Pronocephalata</taxon>
        <taxon>Paramphistomoidea</taxon>
        <taxon>Paramphistomidae</taxon>
        <taxon>Calicophoron</taxon>
    </lineage>
</organism>
<dbReference type="PANTHER" id="PTHR16036:SF2">
    <property type="entry name" value="TRNA ENDONUCLEASE ANKZF1"/>
    <property type="match status" value="1"/>
</dbReference>
<evidence type="ECO:0000313" key="1">
    <source>
        <dbReference type="EMBL" id="CAL5129443.1"/>
    </source>
</evidence>
<dbReference type="GO" id="GO:0036503">
    <property type="term" value="P:ERAD pathway"/>
    <property type="evidence" value="ECO:0007669"/>
    <property type="project" value="TreeGrafter"/>
</dbReference>
<dbReference type="EMBL" id="CAXLJL010000001">
    <property type="protein sequence ID" value="CAL5129443.1"/>
    <property type="molecule type" value="Genomic_DNA"/>
</dbReference>
<dbReference type="Proteomes" id="UP001497525">
    <property type="component" value="Unassembled WGS sequence"/>
</dbReference>
<dbReference type="InterPro" id="IPR047139">
    <property type="entry name" value="ANKZ1/VMS1"/>
</dbReference>
<proteinExistence type="predicted"/>
<accession>A0AAV2SWB7</accession>
<dbReference type="AlphaFoldDB" id="A0AAV2SWB7"/>
<reference evidence="1" key="1">
    <citation type="submission" date="2024-06" db="EMBL/GenBank/DDBJ databases">
        <authorList>
            <person name="Liu X."/>
            <person name="Lenzi L."/>
            <person name="Haldenby T S."/>
            <person name="Uol C."/>
        </authorList>
    </citation>
    <scope>NUCLEOTIDE SEQUENCE</scope>
</reference>
<comment type="caution">
    <text evidence="1">The sequence shown here is derived from an EMBL/GenBank/DDBJ whole genome shotgun (WGS) entry which is preliminary data.</text>
</comment>
<sequence>MCSVDLKDTVEMRKHFKSDWHIHNMNLILAGQLAVSSEQYKRLMIDCSDAAIHTSGQDGLDQGMKPPQEDDIDDMNVPSINASSHKQMVYFRNKCAEIIGIHRCVLFTRKTLPATMDELLMSVTRARQSRRWAVLLYSGGKFAGGIFDGLELFNFPIIH</sequence>